<dbReference type="SUPFAM" id="SSF48230">
    <property type="entry name" value="Chondroitin AC/alginate lyase"/>
    <property type="match status" value="1"/>
</dbReference>
<evidence type="ECO:0000256" key="2">
    <source>
        <dbReference type="ARBA" id="ARBA00023239"/>
    </source>
</evidence>
<organism evidence="4 5">
    <name type="scientific">Candidatus Acidiferrum panamense</name>
    <dbReference type="NCBI Taxonomy" id="2741543"/>
    <lineage>
        <taxon>Bacteria</taxon>
        <taxon>Pseudomonadati</taxon>
        <taxon>Acidobacteriota</taxon>
        <taxon>Terriglobia</taxon>
        <taxon>Candidatus Acidiferrales</taxon>
        <taxon>Candidatus Acidiferrum</taxon>
    </lineage>
</organism>
<dbReference type="AlphaFoldDB" id="A0A7V8NRX0"/>
<accession>A0A7V8NRX0</accession>
<name>A0A7V8NRX0_9BACT</name>
<feature type="non-terminal residue" evidence="4">
    <location>
        <position position="144"/>
    </location>
</feature>
<evidence type="ECO:0000313" key="4">
    <source>
        <dbReference type="EMBL" id="MBA0086348.1"/>
    </source>
</evidence>
<sequence length="144" mass="16235">MDRQRILRAAEGYLHELPVSITAFPSPRSAGGPRDYFSEGDYWWPDPQNPSGPYIRRDGMSNPDNFTAHRHALIRLSLQVPALTAAWRLTRDPRYAAHAAKHLRAWFLDAATRMHPNLQYSQAIHGLATGRGTGIIDTIHLVEV</sequence>
<gene>
    <name evidence="4" type="ORF">HRJ53_15310</name>
</gene>
<dbReference type="Gene3D" id="1.50.10.100">
    <property type="entry name" value="Chondroitin AC/alginate lyase"/>
    <property type="match status" value="1"/>
</dbReference>
<reference evidence="4" key="1">
    <citation type="submission" date="2020-06" db="EMBL/GenBank/DDBJ databases">
        <title>Legume-microbial interactions unlock mineral nutrients during tropical forest succession.</title>
        <authorList>
            <person name="Epihov D.Z."/>
        </authorList>
    </citation>
    <scope>NUCLEOTIDE SEQUENCE [LARGE SCALE GENOMIC DNA]</scope>
    <source>
        <strain evidence="4">Pan2503</strain>
    </source>
</reference>
<dbReference type="InterPro" id="IPR008397">
    <property type="entry name" value="Alginate_lyase_dom"/>
</dbReference>
<dbReference type="GO" id="GO:0042597">
    <property type="term" value="C:periplasmic space"/>
    <property type="evidence" value="ECO:0007669"/>
    <property type="project" value="InterPro"/>
</dbReference>
<dbReference type="EMBL" id="JACDQQ010001469">
    <property type="protein sequence ID" value="MBA0086348.1"/>
    <property type="molecule type" value="Genomic_DNA"/>
</dbReference>
<comment type="caution">
    <text evidence="4">The sequence shown here is derived from an EMBL/GenBank/DDBJ whole genome shotgun (WGS) entry which is preliminary data.</text>
</comment>
<evidence type="ECO:0000313" key="5">
    <source>
        <dbReference type="Proteomes" id="UP000567293"/>
    </source>
</evidence>
<dbReference type="GO" id="GO:0016829">
    <property type="term" value="F:lyase activity"/>
    <property type="evidence" value="ECO:0007669"/>
    <property type="project" value="UniProtKB-KW"/>
</dbReference>
<evidence type="ECO:0000259" key="3">
    <source>
        <dbReference type="Pfam" id="PF05426"/>
    </source>
</evidence>
<dbReference type="InterPro" id="IPR008929">
    <property type="entry name" value="Chondroitin_lyas"/>
</dbReference>
<keyword evidence="2 4" id="KW-0456">Lyase</keyword>
<evidence type="ECO:0000256" key="1">
    <source>
        <dbReference type="ARBA" id="ARBA00022729"/>
    </source>
</evidence>
<proteinExistence type="predicted"/>
<feature type="domain" description="Alginate lyase" evidence="3">
    <location>
        <begin position="21"/>
        <end position="142"/>
    </location>
</feature>
<keyword evidence="1" id="KW-0732">Signal</keyword>
<protein>
    <submittedName>
        <fullName evidence="4">Alginate lyase family protein</fullName>
    </submittedName>
</protein>
<dbReference type="Pfam" id="PF05426">
    <property type="entry name" value="Alginate_lyase"/>
    <property type="match status" value="1"/>
</dbReference>
<keyword evidence="5" id="KW-1185">Reference proteome</keyword>
<dbReference type="Proteomes" id="UP000567293">
    <property type="component" value="Unassembled WGS sequence"/>
</dbReference>